<evidence type="ECO:0000256" key="1">
    <source>
        <dbReference type="SAM" id="MobiDB-lite"/>
    </source>
</evidence>
<protein>
    <submittedName>
        <fullName evidence="2">Uncharacterized protein</fullName>
    </submittedName>
</protein>
<feature type="compositionally biased region" description="Low complexity" evidence="1">
    <location>
        <begin position="374"/>
        <end position="396"/>
    </location>
</feature>
<feature type="compositionally biased region" description="Low complexity" evidence="1">
    <location>
        <begin position="44"/>
        <end position="58"/>
    </location>
</feature>
<dbReference type="OrthoDB" id="3067719at2759"/>
<feature type="compositionally biased region" description="Basic and acidic residues" evidence="1">
    <location>
        <begin position="255"/>
        <end position="303"/>
    </location>
</feature>
<accession>S8FFK2</accession>
<organism evidence="2 3">
    <name type="scientific">Fomitopsis schrenkii</name>
    <name type="common">Brown rot fungus</name>
    <dbReference type="NCBI Taxonomy" id="2126942"/>
    <lineage>
        <taxon>Eukaryota</taxon>
        <taxon>Fungi</taxon>
        <taxon>Dikarya</taxon>
        <taxon>Basidiomycota</taxon>
        <taxon>Agaricomycotina</taxon>
        <taxon>Agaricomycetes</taxon>
        <taxon>Polyporales</taxon>
        <taxon>Fomitopsis</taxon>
    </lineage>
</organism>
<evidence type="ECO:0000313" key="2">
    <source>
        <dbReference type="EMBL" id="EPS97174.1"/>
    </source>
</evidence>
<dbReference type="InParanoid" id="S8FFK2"/>
<reference evidence="2 3" key="1">
    <citation type="journal article" date="2012" name="Science">
        <title>The Paleozoic origin of enzymatic lignin decomposition reconstructed from 31 fungal genomes.</title>
        <authorList>
            <person name="Floudas D."/>
            <person name="Binder M."/>
            <person name="Riley R."/>
            <person name="Barry K."/>
            <person name="Blanchette R.A."/>
            <person name="Henrissat B."/>
            <person name="Martinez A.T."/>
            <person name="Otillar R."/>
            <person name="Spatafora J.W."/>
            <person name="Yadav J.S."/>
            <person name="Aerts A."/>
            <person name="Benoit I."/>
            <person name="Boyd A."/>
            <person name="Carlson A."/>
            <person name="Copeland A."/>
            <person name="Coutinho P.M."/>
            <person name="de Vries R.P."/>
            <person name="Ferreira P."/>
            <person name="Findley K."/>
            <person name="Foster B."/>
            <person name="Gaskell J."/>
            <person name="Glotzer D."/>
            <person name="Gorecki P."/>
            <person name="Heitman J."/>
            <person name="Hesse C."/>
            <person name="Hori C."/>
            <person name="Igarashi K."/>
            <person name="Jurgens J.A."/>
            <person name="Kallen N."/>
            <person name="Kersten P."/>
            <person name="Kohler A."/>
            <person name="Kuees U."/>
            <person name="Kumar T.K.A."/>
            <person name="Kuo A."/>
            <person name="LaButti K."/>
            <person name="Larrondo L.F."/>
            <person name="Lindquist E."/>
            <person name="Ling A."/>
            <person name="Lombard V."/>
            <person name="Lucas S."/>
            <person name="Lundell T."/>
            <person name="Martin R."/>
            <person name="McLaughlin D.J."/>
            <person name="Morgenstern I."/>
            <person name="Morin E."/>
            <person name="Murat C."/>
            <person name="Nagy L.G."/>
            <person name="Nolan M."/>
            <person name="Ohm R.A."/>
            <person name="Patyshakuliyeva A."/>
            <person name="Rokas A."/>
            <person name="Ruiz-Duenas F.J."/>
            <person name="Sabat G."/>
            <person name="Salamov A."/>
            <person name="Samejima M."/>
            <person name="Schmutz J."/>
            <person name="Slot J.C."/>
            <person name="St John F."/>
            <person name="Stenlid J."/>
            <person name="Sun H."/>
            <person name="Sun S."/>
            <person name="Syed K."/>
            <person name="Tsang A."/>
            <person name="Wiebenga A."/>
            <person name="Young D."/>
            <person name="Pisabarro A."/>
            <person name="Eastwood D.C."/>
            <person name="Martin F."/>
            <person name="Cullen D."/>
            <person name="Grigoriev I.V."/>
            <person name="Hibbett D.S."/>
        </authorList>
    </citation>
    <scope>NUCLEOTIDE SEQUENCE</scope>
    <source>
        <strain evidence="3">FP-58527</strain>
    </source>
</reference>
<dbReference type="HOGENOM" id="CLU_615543_0_0_1"/>
<evidence type="ECO:0000313" key="3">
    <source>
        <dbReference type="Proteomes" id="UP000015241"/>
    </source>
</evidence>
<feature type="compositionally biased region" description="Basic and acidic residues" evidence="1">
    <location>
        <begin position="68"/>
        <end position="88"/>
    </location>
</feature>
<feature type="compositionally biased region" description="Basic residues" evidence="1">
    <location>
        <begin position="32"/>
        <end position="42"/>
    </location>
</feature>
<name>S8FFK2_FOMSC</name>
<feature type="region of interest" description="Disordered" evidence="1">
    <location>
        <begin position="161"/>
        <end position="213"/>
    </location>
</feature>
<feature type="compositionally biased region" description="Acidic residues" evidence="1">
    <location>
        <begin position="161"/>
        <end position="170"/>
    </location>
</feature>
<keyword evidence="3" id="KW-1185">Reference proteome</keyword>
<dbReference type="STRING" id="743788.S8FFK2"/>
<feature type="compositionally biased region" description="Low complexity" evidence="1">
    <location>
        <begin position="304"/>
        <end position="316"/>
    </location>
</feature>
<sequence>MSMQIHAPAPIMSTASRSMSPPPTLVADPRSRGRSQSRRPTSHSRQSSPLAQAAQLQSPRPPMARPSSRSERLLRDTLRRAEEHDRMLSVHPLPSPKQSGASLPGSPFLAPTGTMLINGSAPASSQQSRRHSRKSTASSAASISCDLCDLHFDSLGESLAEQDADDEDDDLHGWSSMRAGTSASSSSSGHGPVHVYFQGTPTQPGPSRTRNIAHSGHAGERAYADTGAQVAYGTPSSPSPARARLQCSAPSAPHIGRDSHAQTRSPERAPHDAVLRHKLEGVLRGAKEQERRGKSTERRHREAGSSSGSGNSMASSRNLSAESDLFYAVGESSVTSLSSAESKTNPTATAPSRGSFSTSSRPYVLHVHSRSPMNSPSTPSRQLSSPRSQSSANPLSPLTPPPTPPFNARTAAEQCRAMDGYVSFANIEGLGVPEGAVDEDMDDDDGKTGMLWRWFYAKRARGRSGSTSSVGVAS</sequence>
<feature type="region of interest" description="Disordered" evidence="1">
    <location>
        <begin position="1"/>
        <end position="140"/>
    </location>
</feature>
<dbReference type="EMBL" id="KE504178">
    <property type="protein sequence ID" value="EPS97174.1"/>
    <property type="molecule type" value="Genomic_DNA"/>
</dbReference>
<gene>
    <name evidence="2" type="ORF">FOMPIDRAFT_1018403</name>
</gene>
<feature type="compositionally biased region" description="Polar residues" evidence="1">
    <location>
        <begin position="199"/>
        <end position="212"/>
    </location>
</feature>
<dbReference type="AlphaFoldDB" id="S8FFK2"/>
<feature type="compositionally biased region" description="Polar residues" evidence="1">
    <location>
        <begin position="343"/>
        <end position="361"/>
    </location>
</feature>
<feature type="region of interest" description="Disordered" evidence="1">
    <location>
        <begin position="336"/>
        <end position="408"/>
    </location>
</feature>
<feature type="region of interest" description="Disordered" evidence="1">
    <location>
        <begin position="231"/>
        <end position="317"/>
    </location>
</feature>
<proteinExistence type="predicted"/>
<dbReference type="Proteomes" id="UP000015241">
    <property type="component" value="Unassembled WGS sequence"/>
</dbReference>
<feature type="compositionally biased region" description="Low complexity" evidence="1">
    <location>
        <begin position="175"/>
        <end position="189"/>
    </location>
</feature>
<dbReference type="eggNOG" id="ENOG502R155">
    <property type="taxonomic scope" value="Eukaryota"/>
</dbReference>